<accession>A0A0G4HPJ2</accession>
<dbReference type="AlphaFoldDB" id="A0A0G4HPJ2"/>
<name>A0A0G4HPJ2_9ALVE</name>
<gene>
    <name evidence="2" type="ORF">Cvel_1230</name>
</gene>
<organism evidence="2">
    <name type="scientific">Chromera velia CCMP2878</name>
    <dbReference type="NCBI Taxonomy" id="1169474"/>
    <lineage>
        <taxon>Eukaryota</taxon>
        <taxon>Sar</taxon>
        <taxon>Alveolata</taxon>
        <taxon>Colpodellida</taxon>
        <taxon>Chromeraceae</taxon>
        <taxon>Chromera</taxon>
    </lineage>
</organism>
<feature type="region of interest" description="Disordered" evidence="1">
    <location>
        <begin position="169"/>
        <end position="188"/>
    </location>
</feature>
<reference evidence="2" key="1">
    <citation type="submission" date="2014-11" db="EMBL/GenBank/DDBJ databases">
        <authorList>
            <person name="Otto D Thomas"/>
            <person name="Naeem Raeece"/>
        </authorList>
    </citation>
    <scope>NUCLEOTIDE SEQUENCE</scope>
</reference>
<evidence type="ECO:0000313" key="2">
    <source>
        <dbReference type="EMBL" id="CEM46285.1"/>
    </source>
</evidence>
<dbReference type="EMBL" id="CDMZ01003417">
    <property type="protein sequence ID" value="CEM46285.1"/>
    <property type="molecule type" value="Genomic_DNA"/>
</dbReference>
<proteinExistence type="predicted"/>
<evidence type="ECO:0000256" key="1">
    <source>
        <dbReference type="SAM" id="MobiDB-lite"/>
    </source>
</evidence>
<sequence>MSSQKNPKEIEKRLEAEAYMRDYNRDRWLERRGKTEYIEFDKQVRQELQKCFEGLAGGPNSLVPARQLAEAFDALGLPNARKQVENLARLGVVGARASHPDGPVMVNRQDFMDIIKYARVTNSVELFNVFRALLRNNIGDKHLGFPLKISLCRRQMILETLMDPGKSFPDGGRRDSLLDPNRRASVFM</sequence>
<feature type="compositionally biased region" description="Basic and acidic residues" evidence="1">
    <location>
        <begin position="171"/>
        <end position="182"/>
    </location>
</feature>
<dbReference type="VEuPathDB" id="CryptoDB:Cvel_1230"/>
<protein>
    <submittedName>
        <fullName evidence="2">Uncharacterized protein</fullName>
    </submittedName>
</protein>